<name>A0A1V0SD02_9VIRU</name>
<feature type="transmembrane region" description="Helical" evidence="1">
    <location>
        <begin position="21"/>
        <end position="44"/>
    </location>
</feature>
<dbReference type="PROSITE" id="PS51257">
    <property type="entry name" value="PROKAR_LIPOPROTEIN"/>
    <property type="match status" value="1"/>
</dbReference>
<keyword evidence="1" id="KW-0812">Transmembrane</keyword>
<dbReference type="EMBL" id="KY684085">
    <property type="protein sequence ID" value="ARF09538.1"/>
    <property type="molecule type" value="Genomic_DNA"/>
</dbReference>
<reference evidence="2" key="1">
    <citation type="journal article" date="2017" name="Science">
        <title>Giant viruses with an expanded complement of translation system components.</title>
        <authorList>
            <person name="Schulz F."/>
            <person name="Yutin N."/>
            <person name="Ivanova N.N."/>
            <person name="Ortega D.R."/>
            <person name="Lee T.K."/>
            <person name="Vierheilig J."/>
            <person name="Daims H."/>
            <person name="Horn M."/>
            <person name="Wagner M."/>
            <person name="Jensen G.J."/>
            <person name="Kyrpides N.C."/>
            <person name="Koonin E.V."/>
            <person name="Woyke T."/>
        </authorList>
    </citation>
    <scope>NUCLEOTIDE SEQUENCE</scope>
    <source>
        <strain evidence="2">ILV1</strain>
    </source>
</reference>
<protein>
    <submittedName>
        <fullName evidence="2">Uncharacterized protein</fullName>
    </submittedName>
</protein>
<evidence type="ECO:0000256" key="1">
    <source>
        <dbReference type="SAM" id="Phobius"/>
    </source>
</evidence>
<keyword evidence="1" id="KW-0472">Membrane</keyword>
<evidence type="ECO:0000313" key="2">
    <source>
        <dbReference type="EMBL" id="ARF09538.1"/>
    </source>
</evidence>
<sequence>MKRTEKKNIEKMDSNTSEGGGVFVFALFSCFFGIFCIAIILSLVRYTMAAVALSKGDSVTAASILSEGRPTYHQHPVFSQQPASLFTVKL</sequence>
<keyword evidence="1" id="KW-1133">Transmembrane helix</keyword>
<gene>
    <name evidence="2" type="ORF">Indivirus_1_161</name>
</gene>
<proteinExistence type="predicted"/>
<organism evidence="2">
    <name type="scientific">Indivirus ILV1</name>
    <dbReference type="NCBI Taxonomy" id="1977633"/>
    <lineage>
        <taxon>Viruses</taxon>
        <taxon>Varidnaviria</taxon>
        <taxon>Bamfordvirae</taxon>
        <taxon>Nucleocytoviricota</taxon>
        <taxon>Megaviricetes</taxon>
        <taxon>Imitervirales</taxon>
        <taxon>Mimiviridae</taxon>
        <taxon>Klosneuvirinae</taxon>
        <taxon>Indivirus</taxon>
    </lineage>
</organism>
<accession>A0A1V0SD02</accession>